<feature type="transmembrane region" description="Helical" evidence="7">
    <location>
        <begin position="150"/>
        <end position="169"/>
    </location>
</feature>
<comment type="caution">
    <text evidence="8">The sequence shown here is derived from an EMBL/GenBank/DDBJ whole genome shotgun (WGS) entry which is preliminary data.</text>
</comment>
<comment type="similarity">
    <text evidence="2 7">Belongs to the purine permeases (TC 2.A.7.14) family.</text>
</comment>
<feature type="transmembrane region" description="Helical" evidence="7">
    <location>
        <begin position="16"/>
        <end position="40"/>
    </location>
</feature>
<dbReference type="InterPro" id="IPR037185">
    <property type="entry name" value="EmrE-like"/>
</dbReference>
<gene>
    <name evidence="8" type="ORF">LLUT_LOCUS773</name>
</gene>
<name>A0AAV1VRV8_LUPLU</name>
<evidence type="ECO:0000256" key="4">
    <source>
        <dbReference type="ARBA" id="ARBA00022692"/>
    </source>
</evidence>
<dbReference type="SUPFAM" id="SSF103481">
    <property type="entry name" value="Multidrug resistance efflux transporter EmrE"/>
    <property type="match status" value="1"/>
</dbReference>
<feature type="transmembrane region" description="Helical" evidence="7">
    <location>
        <begin position="181"/>
        <end position="203"/>
    </location>
</feature>
<dbReference type="GO" id="GO:0016020">
    <property type="term" value="C:membrane"/>
    <property type="evidence" value="ECO:0007669"/>
    <property type="project" value="UniProtKB-SubCell"/>
</dbReference>
<proteinExistence type="inferred from homology"/>
<dbReference type="PANTHER" id="PTHR31376">
    <property type="entry name" value="OS09G0467300 PROTEIN-RELATED"/>
    <property type="match status" value="1"/>
</dbReference>
<evidence type="ECO:0000256" key="7">
    <source>
        <dbReference type="RuleBase" id="RU368015"/>
    </source>
</evidence>
<feature type="transmembrane region" description="Helical" evidence="7">
    <location>
        <begin position="315"/>
        <end position="334"/>
    </location>
</feature>
<feature type="transmembrane region" description="Helical" evidence="7">
    <location>
        <begin position="259"/>
        <end position="281"/>
    </location>
</feature>
<keyword evidence="3 7" id="KW-0813">Transport</keyword>
<dbReference type="EMBL" id="CAXHTB010000001">
    <property type="protein sequence ID" value="CAL0299713.1"/>
    <property type="molecule type" value="Genomic_DNA"/>
</dbReference>
<dbReference type="InterPro" id="IPR030182">
    <property type="entry name" value="PUP_plant"/>
</dbReference>
<dbReference type="Proteomes" id="UP001497480">
    <property type="component" value="Unassembled WGS sequence"/>
</dbReference>
<protein>
    <recommendedName>
        <fullName evidence="7">Probable purine permease</fullName>
    </recommendedName>
</protein>
<reference evidence="8 9" key="1">
    <citation type="submission" date="2024-03" db="EMBL/GenBank/DDBJ databases">
        <authorList>
            <person name="Martinez-Hernandez J."/>
        </authorList>
    </citation>
    <scope>NUCLEOTIDE SEQUENCE [LARGE SCALE GENOMIC DNA]</scope>
</reference>
<evidence type="ECO:0000256" key="5">
    <source>
        <dbReference type="ARBA" id="ARBA00022989"/>
    </source>
</evidence>
<sequence length="361" mass="39791">MPENREEEKARTMKRILLIVNSIILIIGACGGPLILRLYFLHGGSRVWLSSFLQTAGFPVIALPLAITYITRRRSFSATGDGKKPKIINIKFPLFAASSFIGLLVGADDYLYSYGVDRLPVSTSSLIIASQLAFTAIFAFFMVKQKFTAFSINAIFLLTLASGVLAMHSSGDRPAGESTKAYVMGFIMTLLAAVLYGIILPLVELVYKIKQEITFATVLEIQFVMSLVATIVCAIGMIINKDFKAIPREARNFGLGETTYYVLLVASAIIWQFNFLGFIGVIYCATSLFSGIMLALSVPITEILAVIFYKESFKAEKGVSLVLAVWGFVSYFYGEYKIAKKIKSEPNPETELPQNHSVLEP</sequence>
<dbReference type="PROSITE" id="PS51257">
    <property type="entry name" value="PROKAR_LIPOPROTEIN"/>
    <property type="match status" value="1"/>
</dbReference>
<keyword evidence="5 7" id="KW-1133">Transmembrane helix</keyword>
<organism evidence="8 9">
    <name type="scientific">Lupinus luteus</name>
    <name type="common">European yellow lupine</name>
    <dbReference type="NCBI Taxonomy" id="3873"/>
    <lineage>
        <taxon>Eukaryota</taxon>
        <taxon>Viridiplantae</taxon>
        <taxon>Streptophyta</taxon>
        <taxon>Embryophyta</taxon>
        <taxon>Tracheophyta</taxon>
        <taxon>Spermatophyta</taxon>
        <taxon>Magnoliopsida</taxon>
        <taxon>eudicotyledons</taxon>
        <taxon>Gunneridae</taxon>
        <taxon>Pentapetalae</taxon>
        <taxon>rosids</taxon>
        <taxon>fabids</taxon>
        <taxon>Fabales</taxon>
        <taxon>Fabaceae</taxon>
        <taxon>Papilionoideae</taxon>
        <taxon>50 kb inversion clade</taxon>
        <taxon>genistoids sensu lato</taxon>
        <taxon>core genistoids</taxon>
        <taxon>Genisteae</taxon>
        <taxon>Lupinus</taxon>
    </lineage>
</organism>
<evidence type="ECO:0000313" key="8">
    <source>
        <dbReference type="EMBL" id="CAL0299713.1"/>
    </source>
</evidence>
<feature type="transmembrane region" description="Helical" evidence="7">
    <location>
        <begin position="124"/>
        <end position="143"/>
    </location>
</feature>
<dbReference type="AlphaFoldDB" id="A0AAV1VRV8"/>
<keyword evidence="6 7" id="KW-0472">Membrane</keyword>
<dbReference type="GO" id="GO:0015211">
    <property type="term" value="F:purine nucleoside transmembrane transporter activity"/>
    <property type="evidence" value="ECO:0007669"/>
    <property type="project" value="UniProtKB-UniRule"/>
</dbReference>
<dbReference type="Pfam" id="PF16913">
    <property type="entry name" value="PUNUT"/>
    <property type="match status" value="1"/>
</dbReference>
<dbReference type="GO" id="GO:0005345">
    <property type="term" value="F:purine nucleobase transmembrane transporter activity"/>
    <property type="evidence" value="ECO:0007669"/>
    <property type="project" value="UniProtKB-UniRule"/>
</dbReference>
<evidence type="ECO:0000256" key="6">
    <source>
        <dbReference type="ARBA" id="ARBA00023136"/>
    </source>
</evidence>
<comment type="subcellular location">
    <subcellularLocation>
        <location evidence="1 7">Membrane</location>
        <topology evidence="1 7">Multi-pass membrane protein</topology>
    </subcellularLocation>
</comment>
<feature type="transmembrane region" description="Helical" evidence="7">
    <location>
        <begin position="288"/>
        <end position="309"/>
    </location>
</feature>
<feature type="transmembrane region" description="Helical" evidence="7">
    <location>
        <begin position="92"/>
        <end position="112"/>
    </location>
</feature>
<feature type="transmembrane region" description="Helical" evidence="7">
    <location>
        <begin position="52"/>
        <end position="71"/>
    </location>
</feature>
<evidence type="ECO:0000256" key="1">
    <source>
        <dbReference type="ARBA" id="ARBA00004141"/>
    </source>
</evidence>
<evidence type="ECO:0000313" key="9">
    <source>
        <dbReference type="Proteomes" id="UP001497480"/>
    </source>
</evidence>
<feature type="transmembrane region" description="Helical" evidence="7">
    <location>
        <begin position="215"/>
        <end position="239"/>
    </location>
</feature>
<evidence type="ECO:0000256" key="3">
    <source>
        <dbReference type="ARBA" id="ARBA00022448"/>
    </source>
</evidence>
<evidence type="ECO:0000256" key="2">
    <source>
        <dbReference type="ARBA" id="ARBA00006213"/>
    </source>
</evidence>
<keyword evidence="9" id="KW-1185">Reference proteome</keyword>
<accession>A0AAV1VRV8</accession>
<keyword evidence="4 7" id="KW-0812">Transmembrane</keyword>
<dbReference type="PANTHER" id="PTHR31376:SF1">
    <property type="entry name" value="PURINE PERMEASE 2"/>
    <property type="match status" value="1"/>
</dbReference>